<dbReference type="Gene3D" id="1.20.1280.50">
    <property type="match status" value="1"/>
</dbReference>
<dbReference type="Pfam" id="PF23622">
    <property type="entry name" value="LRR_At1g61320_AtMIF1"/>
    <property type="match status" value="1"/>
</dbReference>
<dbReference type="EMBL" id="PKPP01010628">
    <property type="protein sequence ID" value="PWA45703.1"/>
    <property type="molecule type" value="Genomic_DNA"/>
</dbReference>
<dbReference type="Proteomes" id="UP000245207">
    <property type="component" value="Unassembled WGS sequence"/>
</dbReference>
<comment type="caution">
    <text evidence="2">The sequence shown here is derived from an EMBL/GenBank/DDBJ whole genome shotgun (WGS) entry which is preliminary data.</text>
</comment>
<organism evidence="2 3">
    <name type="scientific">Artemisia annua</name>
    <name type="common">Sweet wormwood</name>
    <dbReference type="NCBI Taxonomy" id="35608"/>
    <lineage>
        <taxon>Eukaryota</taxon>
        <taxon>Viridiplantae</taxon>
        <taxon>Streptophyta</taxon>
        <taxon>Embryophyta</taxon>
        <taxon>Tracheophyta</taxon>
        <taxon>Spermatophyta</taxon>
        <taxon>Magnoliopsida</taxon>
        <taxon>eudicotyledons</taxon>
        <taxon>Gunneridae</taxon>
        <taxon>Pentapetalae</taxon>
        <taxon>asterids</taxon>
        <taxon>campanulids</taxon>
        <taxon>Asterales</taxon>
        <taxon>Asteraceae</taxon>
        <taxon>Asteroideae</taxon>
        <taxon>Anthemideae</taxon>
        <taxon>Artemisiinae</taxon>
        <taxon>Artemisia</taxon>
    </lineage>
</organism>
<dbReference type="SUPFAM" id="SSF81383">
    <property type="entry name" value="F-box domain"/>
    <property type="match status" value="1"/>
</dbReference>
<dbReference type="PANTHER" id="PTHR34145">
    <property type="entry name" value="OS02G0105600 PROTEIN"/>
    <property type="match status" value="1"/>
</dbReference>
<dbReference type="InterPro" id="IPR036047">
    <property type="entry name" value="F-box-like_dom_sf"/>
</dbReference>
<dbReference type="SUPFAM" id="SSF52047">
    <property type="entry name" value="RNI-like"/>
    <property type="match status" value="1"/>
</dbReference>
<dbReference type="PANTHER" id="PTHR34145:SF28">
    <property type="entry name" value="F-BOX DOMAIN-CONTAINING PROTEIN"/>
    <property type="match status" value="1"/>
</dbReference>
<dbReference type="Pfam" id="PF12937">
    <property type="entry name" value="F-box-like"/>
    <property type="match status" value="1"/>
</dbReference>
<dbReference type="InterPro" id="IPR055357">
    <property type="entry name" value="LRR_At1g61320_AtMIF1"/>
</dbReference>
<feature type="domain" description="F-box" evidence="1">
    <location>
        <begin position="6"/>
        <end position="57"/>
    </location>
</feature>
<protein>
    <submittedName>
        <fullName evidence="2">F-box domain, Leucine-rich repeat domain, L domain-like protein</fullName>
    </submittedName>
</protein>
<reference evidence="2 3" key="1">
    <citation type="journal article" date="2018" name="Mol. Plant">
        <title>The genome of Artemisia annua provides insight into the evolution of Asteraceae family and artemisinin biosynthesis.</title>
        <authorList>
            <person name="Shen Q."/>
            <person name="Zhang L."/>
            <person name="Liao Z."/>
            <person name="Wang S."/>
            <person name="Yan T."/>
            <person name="Shi P."/>
            <person name="Liu M."/>
            <person name="Fu X."/>
            <person name="Pan Q."/>
            <person name="Wang Y."/>
            <person name="Lv Z."/>
            <person name="Lu X."/>
            <person name="Zhang F."/>
            <person name="Jiang W."/>
            <person name="Ma Y."/>
            <person name="Chen M."/>
            <person name="Hao X."/>
            <person name="Li L."/>
            <person name="Tang Y."/>
            <person name="Lv G."/>
            <person name="Zhou Y."/>
            <person name="Sun X."/>
            <person name="Brodelius P.E."/>
            <person name="Rose J.K.C."/>
            <person name="Tang K."/>
        </authorList>
    </citation>
    <scope>NUCLEOTIDE SEQUENCE [LARGE SCALE GENOMIC DNA]</scope>
    <source>
        <strain evidence="3">cv. Huhao1</strain>
        <tissue evidence="2">Leaf</tissue>
    </source>
</reference>
<evidence type="ECO:0000313" key="2">
    <source>
        <dbReference type="EMBL" id="PWA45703.1"/>
    </source>
</evidence>
<dbReference type="OrthoDB" id="612216at2759"/>
<evidence type="ECO:0000259" key="1">
    <source>
        <dbReference type="PROSITE" id="PS50181"/>
    </source>
</evidence>
<keyword evidence="3" id="KW-1185">Reference proteome</keyword>
<gene>
    <name evidence="2" type="ORF">CTI12_AA513790</name>
</gene>
<evidence type="ECO:0000313" key="3">
    <source>
        <dbReference type="Proteomes" id="UP000245207"/>
    </source>
</evidence>
<dbReference type="InterPro" id="IPR053772">
    <property type="entry name" value="At1g61320/At1g61330-like"/>
</dbReference>
<dbReference type="Gene3D" id="3.80.10.10">
    <property type="entry name" value="Ribonuclease Inhibitor"/>
    <property type="match status" value="1"/>
</dbReference>
<dbReference type="SMART" id="SM00256">
    <property type="entry name" value="FBOX"/>
    <property type="match status" value="1"/>
</dbReference>
<accession>A0A2U1L9M4</accession>
<sequence length="536" mass="61590">MEEDTMDWISELPEFIVHHILSYLDSPKDLVRSSVLSKKWFALTASFPILDFNFRNFVKSSTSPSETDSDNDTRSFFKYVDYTISRCCEQNVGIHTFNLVTPLQDSTQLDVIDRWLELILNKAVKVLKVDILDVPYVPQPLPMYRMPNKLLFASSLTSLMLCNCELPSSIMVDVVNFKSLKMLHLDSVRLNEDAIKRLIIGCPLLEELIVDFCYGFKRFCVYGLQHLLLVDMCFNGELERIDIDAPNIRYLILADFEGRGAPSMNMALCNKLTTLSYTGYPSPTLNDVTDLLSNFPYLETLFLDLPDARNKLKLSSHSLRTFTLLTACDLEDIDISTPNLLLFNYKANSHNPGPLVMNSVHSKARMECCPEDSIDTLWFPKLRRFLDKNIRFKELKLCISAFSGHIDVELLKVIQSPPYELDQIDLEWDSIKDLSVHVVVVDAILWCCRPQSLTLGLNFPSTDFEDWIHIVKFTYEKLLQQEDQGRTNIQIVISSSSKSKEHFNNLNALLTSLPHYRQGERVTFIKEEGVFEEQDN</sequence>
<dbReference type="PROSITE" id="PS50181">
    <property type="entry name" value="FBOX"/>
    <property type="match status" value="1"/>
</dbReference>
<dbReference type="InterPro" id="IPR001810">
    <property type="entry name" value="F-box_dom"/>
</dbReference>
<dbReference type="AlphaFoldDB" id="A0A2U1L9M4"/>
<name>A0A2U1L9M4_ARTAN</name>
<dbReference type="InterPro" id="IPR032675">
    <property type="entry name" value="LRR_dom_sf"/>
</dbReference>
<proteinExistence type="predicted"/>